<evidence type="ECO:0000256" key="1">
    <source>
        <dbReference type="SAM" id="MobiDB-lite"/>
    </source>
</evidence>
<comment type="caution">
    <text evidence="2">The sequence shown here is derived from an EMBL/GenBank/DDBJ whole genome shotgun (WGS) entry which is preliminary data.</text>
</comment>
<dbReference type="EMBL" id="JARIHO010000123">
    <property type="protein sequence ID" value="KAJ7301947.1"/>
    <property type="molecule type" value="Genomic_DNA"/>
</dbReference>
<feature type="compositionally biased region" description="Low complexity" evidence="1">
    <location>
        <begin position="73"/>
        <end position="93"/>
    </location>
</feature>
<evidence type="ECO:0000313" key="3">
    <source>
        <dbReference type="Proteomes" id="UP001218218"/>
    </source>
</evidence>
<feature type="region of interest" description="Disordered" evidence="1">
    <location>
        <begin position="73"/>
        <end position="94"/>
    </location>
</feature>
<proteinExistence type="predicted"/>
<dbReference type="AlphaFoldDB" id="A0AAD7E7P8"/>
<protein>
    <submittedName>
        <fullName evidence="2">Uncharacterized protein</fullName>
    </submittedName>
</protein>
<gene>
    <name evidence="2" type="ORF">DFH08DRAFT_1090011</name>
</gene>
<keyword evidence="3" id="KW-1185">Reference proteome</keyword>
<sequence>MSSTWEPANCVRRHRAHAHALRAPLFPRPLALVVQGHGALLPLLLAATSHPAGASYAHHPHLHLLHPHLLLSTRSTSSSSNPSSITTPTPNSTHRQESTLALIWAGGPIDPGPWPALFYAVGFVLNRQHIIALPHPSTSSSSTTSFTFTYGTTSSTSTTSSGGKLWLLPAMSIGGMGGMGMGGTKGWMSDAGWACMLRSVLAAG</sequence>
<reference evidence="2" key="1">
    <citation type="submission" date="2023-03" db="EMBL/GenBank/DDBJ databases">
        <title>Massive genome expansion in bonnet fungi (Mycena s.s.) driven by repeated elements and novel gene families across ecological guilds.</title>
        <authorList>
            <consortium name="Lawrence Berkeley National Laboratory"/>
            <person name="Harder C.B."/>
            <person name="Miyauchi S."/>
            <person name="Viragh M."/>
            <person name="Kuo A."/>
            <person name="Thoen E."/>
            <person name="Andreopoulos B."/>
            <person name="Lu D."/>
            <person name="Skrede I."/>
            <person name="Drula E."/>
            <person name="Henrissat B."/>
            <person name="Morin E."/>
            <person name="Kohler A."/>
            <person name="Barry K."/>
            <person name="LaButti K."/>
            <person name="Morin E."/>
            <person name="Salamov A."/>
            <person name="Lipzen A."/>
            <person name="Mereny Z."/>
            <person name="Hegedus B."/>
            <person name="Baldrian P."/>
            <person name="Stursova M."/>
            <person name="Weitz H."/>
            <person name="Taylor A."/>
            <person name="Grigoriev I.V."/>
            <person name="Nagy L.G."/>
            <person name="Martin F."/>
            <person name="Kauserud H."/>
        </authorList>
    </citation>
    <scope>NUCLEOTIDE SEQUENCE</scope>
    <source>
        <strain evidence="2">CBHHK002</strain>
    </source>
</reference>
<accession>A0AAD7E7P8</accession>
<organism evidence="2 3">
    <name type="scientific">Mycena albidolilacea</name>
    <dbReference type="NCBI Taxonomy" id="1033008"/>
    <lineage>
        <taxon>Eukaryota</taxon>
        <taxon>Fungi</taxon>
        <taxon>Dikarya</taxon>
        <taxon>Basidiomycota</taxon>
        <taxon>Agaricomycotina</taxon>
        <taxon>Agaricomycetes</taxon>
        <taxon>Agaricomycetidae</taxon>
        <taxon>Agaricales</taxon>
        <taxon>Marasmiineae</taxon>
        <taxon>Mycenaceae</taxon>
        <taxon>Mycena</taxon>
    </lineage>
</organism>
<evidence type="ECO:0000313" key="2">
    <source>
        <dbReference type="EMBL" id="KAJ7301947.1"/>
    </source>
</evidence>
<dbReference type="Proteomes" id="UP001218218">
    <property type="component" value="Unassembled WGS sequence"/>
</dbReference>
<name>A0AAD7E7P8_9AGAR</name>